<gene>
    <name evidence="1" type="ORF">NX801_24440</name>
</gene>
<dbReference type="SUPFAM" id="SSF57938">
    <property type="entry name" value="DnaJ/Hsp40 cysteine-rich domain"/>
    <property type="match status" value="1"/>
</dbReference>
<accession>A0ABT2CNV2</accession>
<dbReference type="Proteomes" id="UP001431313">
    <property type="component" value="Unassembled WGS sequence"/>
</dbReference>
<evidence type="ECO:0000313" key="1">
    <source>
        <dbReference type="EMBL" id="MCS0638747.1"/>
    </source>
</evidence>
<protein>
    <recommendedName>
        <fullName evidence="3">Molecular chaperone DnaJ</fullName>
    </recommendedName>
</protein>
<evidence type="ECO:0008006" key="3">
    <source>
        <dbReference type="Google" id="ProtNLM"/>
    </source>
</evidence>
<dbReference type="RefSeq" id="WP_258790053.1">
    <property type="nucleotide sequence ID" value="NZ_JANUGQ010000026.1"/>
</dbReference>
<name>A0ABT2CNV2_9ACTN</name>
<evidence type="ECO:0000313" key="2">
    <source>
        <dbReference type="Proteomes" id="UP001431313"/>
    </source>
</evidence>
<sequence length="58" mass="5973">MPQTPTTCVCSHCNGFAIVRITTGTTPDGHHLTLPAACPACHGTGHTTTRTTVKAVAK</sequence>
<comment type="caution">
    <text evidence="1">The sequence shown here is derived from an EMBL/GenBank/DDBJ whole genome shotgun (WGS) entry which is preliminary data.</text>
</comment>
<proteinExistence type="predicted"/>
<organism evidence="1 2">
    <name type="scientific">Streptomyces pyxinae</name>
    <dbReference type="NCBI Taxonomy" id="2970734"/>
    <lineage>
        <taxon>Bacteria</taxon>
        <taxon>Bacillati</taxon>
        <taxon>Actinomycetota</taxon>
        <taxon>Actinomycetes</taxon>
        <taxon>Kitasatosporales</taxon>
        <taxon>Streptomycetaceae</taxon>
        <taxon>Streptomyces</taxon>
    </lineage>
</organism>
<reference evidence="1" key="1">
    <citation type="submission" date="2022-08" db="EMBL/GenBank/DDBJ databases">
        <authorList>
            <person name="Somphong A."/>
            <person name="Phongsopitanun W."/>
        </authorList>
    </citation>
    <scope>NUCLEOTIDE SEQUENCE</scope>
    <source>
        <strain evidence="1">LP05-1</strain>
    </source>
</reference>
<keyword evidence="2" id="KW-1185">Reference proteome</keyword>
<dbReference type="InterPro" id="IPR036410">
    <property type="entry name" value="HSP_DnaJ_Cys-rich_dom_sf"/>
</dbReference>
<dbReference type="EMBL" id="JANUGQ010000026">
    <property type="protein sequence ID" value="MCS0638747.1"/>
    <property type="molecule type" value="Genomic_DNA"/>
</dbReference>